<dbReference type="RefSeq" id="WP_184536718.1">
    <property type="nucleotide sequence ID" value="NZ_JACHJW010000001.1"/>
</dbReference>
<dbReference type="EMBL" id="JACHJW010000001">
    <property type="protein sequence ID" value="MBB4961052.1"/>
    <property type="molecule type" value="Genomic_DNA"/>
</dbReference>
<dbReference type="Pfam" id="PF20562">
    <property type="entry name" value="DUF6772"/>
    <property type="match status" value="1"/>
</dbReference>
<sequence length="319" mass="35975">MHKVISFERGLSRFKPLENVVVYDDFDLGFNGWLDLTPNFVGPGFQQQSSRLDLGSWGPAQLSAAPMRFAASHGSMEGTYSLKLPTRAAAGPYEQPPIAGSMSTAIKRLSLNDPDARYVQLEAWYSYTPHQDREGLGEEDIRAFGMWFDIQDGEHRWQPGVRYVNSVNGELVKKWQYWQVSDGVTREQWTGLEHGWEQVGIDALWCGRRYGDGSADGFQWIPGGAQQLVYNESPDKLNWMYMRLTVDVVAREYVEFQSVDKVFDLRGLKATLSPKYAGITQLINPVFYIEAGADRIVNMYIDSVVYSTGATFPAKRGAV</sequence>
<dbReference type="InterPro" id="IPR046663">
    <property type="entry name" value="DUF6772"/>
</dbReference>
<organism evidence="1 2">
    <name type="scientific">Micromonospora polyrhachis</name>
    <dbReference type="NCBI Taxonomy" id="1282883"/>
    <lineage>
        <taxon>Bacteria</taxon>
        <taxon>Bacillati</taxon>
        <taxon>Actinomycetota</taxon>
        <taxon>Actinomycetes</taxon>
        <taxon>Micromonosporales</taxon>
        <taxon>Micromonosporaceae</taxon>
        <taxon>Micromonospora</taxon>
    </lineage>
</organism>
<dbReference type="AlphaFoldDB" id="A0A7W7WRX7"/>
<keyword evidence="2" id="KW-1185">Reference proteome</keyword>
<accession>A0A7W7WRX7</accession>
<gene>
    <name evidence="1" type="ORF">FHR38_004785</name>
</gene>
<protein>
    <submittedName>
        <fullName evidence="1">Uncharacterized protein</fullName>
    </submittedName>
</protein>
<name>A0A7W7WRX7_9ACTN</name>
<reference evidence="1 2" key="1">
    <citation type="submission" date="2020-08" db="EMBL/GenBank/DDBJ databases">
        <title>Sequencing the genomes of 1000 actinobacteria strains.</title>
        <authorList>
            <person name="Klenk H.-P."/>
        </authorList>
    </citation>
    <scope>NUCLEOTIDE SEQUENCE [LARGE SCALE GENOMIC DNA]</scope>
    <source>
        <strain evidence="1 2">DSM 45886</strain>
    </source>
</reference>
<evidence type="ECO:0000313" key="1">
    <source>
        <dbReference type="EMBL" id="MBB4961052.1"/>
    </source>
</evidence>
<dbReference type="Proteomes" id="UP000578819">
    <property type="component" value="Unassembled WGS sequence"/>
</dbReference>
<comment type="caution">
    <text evidence="1">The sequence shown here is derived from an EMBL/GenBank/DDBJ whole genome shotgun (WGS) entry which is preliminary data.</text>
</comment>
<proteinExistence type="predicted"/>
<evidence type="ECO:0000313" key="2">
    <source>
        <dbReference type="Proteomes" id="UP000578819"/>
    </source>
</evidence>